<evidence type="ECO:0000256" key="1">
    <source>
        <dbReference type="SAM" id="MobiDB-lite"/>
    </source>
</evidence>
<accession>A0A1A8VLE2</accession>
<organism evidence="2">
    <name type="scientific">Nothobranchius furzeri</name>
    <name type="common">Turquoise killifish</name>
    <dbReference type="NCBI Taxonomy" id="105023"/>
    <lineage>
        <taxon>Eukaryota</taxon>
        <taxon>Metazoa</taxon>
        <taxon>Chordata</taxon>
        <taxon>Craniata</taxon>
        <taxon>Vertebrata</taxon>
        <taxon>Euteleostomi</taxon>
        <taxon>Actinopterygii</taxon>
        <taxon>Neopterygii</taxon>
        <taxon>Teleostei</taxon>
        <taxon>Neoteleostei</taxon>
        <taxon>Acanthomorphata</taxon>
        <taxon>Ovalentaria</taxon>
        <taxon>Atherinomorphae</taxon>
        <taxon>Cyprinodontiformes</taxon>
        <taxon>Nothobranchiidae</taxon>
        <taxon>Nothobranchius</taxon>
    </lineage>
</organism>
<dbReference type="AlphaFoldDB" id="A0A1A8VLE2"/>
<feature type="region of interest" description="Disordered" evidence="1">
    <location>
        <begin position="1"/>
        <end position="32"/>
    </location>
</feature>
<keyword evidence="2" id="KW-0371">Homeobox</keyword>
<feature type="non-terminal residue" evidence="2">
    <location>
        <position position="81"/>
    </location>
</feature>
<feature type="non-terminal residue" evidence="2">
    <location>
        <position position="1"/>
    </location>
</feature>
<keyword evidence="2" id="KW-0238">DNA-binding</keyword>
<gene>
    <name evidence="2" type="primary">MSXE</name>
</gene>
<protein>
    <submittedName>
        <fullName evidence="2">Muscle segment homeobox E</fullName>
    </submittedName>
</protein>
<name>A0A1A8VLE2_NOTFU</name>
<reference evidence="2" key="2">
    <citation type="submission" date="2016-06" db="EMBL/GenBank/DDBJ databases">
        <title>The genome of a short-lived fish provides insights into sex chromosome evolution and the genetic control of aging.</title>
        <authorList>
            <person name="Reichwald K."/>
            <person name="Felder M."/>
            <person name="Petzold A."/>
            <person name="Koch P."/>
            <person name="Groth M."/>
            <person name="Platzer M."/>
        </authorList>
    </citation>
    <scope>NUCLEOTIDE SEQUENCE</scope>
    <source>
        <tissue evidence="2">Brain</tissue>
    </source>
</reference>
<evidence type="ECO:0000313" key="2">
    <source>
        <dbReference type="EMBL" id="SBS59858.1"/>
    </source>
</evidence>
<dbReference type="GO" id="GO:0003677">
    <property type="term" value="F:DNA binding"/>
    <property type="evidence" value="ECO:0007669"/>
    <property type="project" value="UniProtKB-KW"/>
</dbReference>
<sequence length="81" mass="8305">GEDLVSEPESQSQASPGGRAGKTENGSQADAASSFRDFLSSWCARPRVVRRHAPVSKALAAGVSGGTVRGSHGIQYVPPGL</sequence>
<proteinExistence type="predicted"/>
<reference evidence="2" key="1">
    <citation type="submission" date="2016-05" db="EMBL/GenBank/DDBJ databases">
        <authorList>
            <person name="Lavstsen T."/>
            <person name="Jespersen J.S."/>
        </authorList>
    </citation>
    <scope>NUCLEOTIDE SEQUENCE</scope>
    <source>
        <tissue evidence="2">Brain</tissue>
    </source>
</reference>
<dbReference type="EMBL" id="HAEJ01019401">
    <property type="protein sequence ID" value="SBS59858.1"/>
    <property type="molecule type" value="Transcribed_RNA"/>
</dbReference>